<keyword evidence="1" id="KW-0732">Signal</keyword>
<gene>
    <name evidence="2" type="ORF">AC578_3972</name>
</gene>
<reference evidence="2 3" key="1">
    <citation type="submission" date="2015-07" db="EMBL/GenBank/DDBJ databases">
        <title>Comparative genomics of the Sigatoka disease complex on banana suggests a link between parallel evolutionary changes in Pseudocercospora fijiensis and Pseudocercospora eumusae and increased virulence on the banana host.</title>
        <authorList>
            <person name="Chang T.-C."/>
            <person name="Salvucci A."/>
            <person name="Crous P.W."/>
            <person name="Stergiopoulos I."/>
        </authorList>
    </citation>
    <scope>NUCLEOTIDE SEQUENCE [LARGE SCALE GENOMIC DNA]</scope>
    <source>
        <strain evidence="2 3">CBS 114824</strain>
    </source>
</reference>
<keyword evidence="3" id="KW-1185">Reference proteome</keyword>
<dbReference type="Proteomes" id="UP000070133">
    <property type="component" value="Unassembled WGS sequence"/>
</dbReference>
<sequence>MHFFTPILAIAGIAAALPNGGGEPAYGDGGYGKPDCITKSTCKAVYHTKTKTVPYQSTKTLTVTKYTPVTYTSEEKQYITMTEYIFSE</sequence>
<accession>A0A139HLG6</accession>
<name>A0A139HLG6_9PEZI</name>
<dbReference type="OrthoDB" id="3648880at2759"/>
<proteinExistence type="predicted"/>
<comment type="caution">
    <text evidence="2">The sequence shown here is derived from an EMBL/GenBank/DDBJ whole genome shotgun (WGS) entry which is preliminary data.</text>
</comment>
<evidence type="ECO:0000313" key="2">
    <source>
        <dbReference type="EMBL" id="KXT03355.1"/>
    </source>
</evidence>
<dbReference type="AlphaFoldDB" id="A0A139HLG6"/>
<feature type="chain" id="PRO_5007806818" evidence="1">
    <location>
        <begin position="17"/>
        <end position="88"/>
    </location>
</feature>
<feature type="signal peptide" evidence="1">
    <location>
        <begin position="1"/>
        <end position="16"/>
    </location>
</feature>
<evidence type="ECO:0000256" key="1">
    <source>
        <dbReference type="SAM" id="SignalP"/>
    </source>
</evidence>
<protein>
    <submittedName>
        <fullName evidence="2">Uncharacterized protein</fullName>
    </submittedName>
</protein>
<evidence type="ECO:0000313" key="3">
    <source>
        <dbReference type="Proteomes" id="UP000070133"/>
    </source>
</evidence>
<dbReference type="EMBL" id="LFZN01000031">
    <property type="protein sequence ID" value="KXT03355.1"/>
    <property type="molecule type" value="Genomic_DNA"/>
</dbReference>
<organism evidence="2 3">
    <name type="scientific">Pseudocercospora eumusae</name>
    <dbReference type="NCBI Taxonomy" id="321146"/>
    <lineage>
        <taxon>Eukaryota</taxon>
        <taxon>Fungi</taxon>
        <taxon>Dikarya</taxon>
        <taxon>Ascomycota</taxon>
        <taxon>Pezizomycotina</taxon>
        <taxon>Dothideomycetes</taxon>
        <taxon>Dothideomycetidae</taxon>
        <taxon>Mycosphaerellales</taxon>
        <taxon>Mycosphaerellaceae</taxon>
        <taxon>Pseudocercospora</taxon>
    </lineage>
</organism>